<proteinExistence type="predicted"/>
<comment type="caution">
    <text evidence="1">The sequence shown here is derived from an EMBL/GenBank/DDBJ whole genome shotgun (WGS) entry which is preliminary data.</text>
</comment>
<organism evidence="1 2">
    <name type="scientific">Actinomadura fulvescens</name>
    <dbReference type="NCBI Taxonomy" id="46160"/>
    <lineage>
        <taxon>Bacteria</taxon>
        <taxon>Bacillati</taxon>
        <taxon>Actinomycetota</taxon>
        <taxon>Actinomycetes</taxon>
        <taxon>Streptosporangiales</taxon>
        <taxon>Thermomonosporaceae</taxon>
        <taxon>Actinomadura</taxon>
    </lineage>
</organism>
<name>A0ABP6D2R5_9ACTN</name>
<dbReference type="EMBL" id="BAAATD010000018">
    <property type="protein sequence ID" value="GAA2634123.1"/>
    <property type="molecule type" value="Genomic_DNA"/>
</dbReference>
<sequence>MKTGSGHRHAEIDEVWARDEEIKLVGVLPPSVPGDLLWRLRLAPRPPAPPVSARGRALRPFQSARRTFWRGPGPFIATVAGERFEVAVPIGSLRLPLPIVHACWDLRLISEYEEERLDLPLGRYCGVPPKAESITFPWQRVEGWQRFRVRPRYRPDDTLTVESRRAR</sequence>
<evidence type="ECO:0000313" key="2">
    <source>
        <dbReference type="Proteomes" id="UP001501509"/>
    </source>
</evidence>
<protein>
    <submittedName>
        <fullName evidence="1">Uncharacterized protein</fullName>
    </submittedName>
</protein>
<gene>
    <name evidence="1" type="ORF">GCM10010411_86110</name>
</gene>
<dbReference type="Proteomes" id="UP001501509">
    <property type="component" value="Unassembled WGS sequence"/>
</dbReference>
<dbReference type="RefSeq" id="WP_344548308.1">
    <property type="nucleotide sequence ID" value="NZ_BAAATD010000018.1"/>
</dbReference>
<accession>A0ABP6D2R5</accession>
<reference evidence="2" key="1">
    <citation type="journal article" date="2019" name="Int. J. Syst. Evol. Microbiol.">
        <title>The Global Catalogue of Microorganisms (GCM) 10K type strain sequencing project: providing services to taxonomists for standard genome sequencing and annotation.</title>
        <authorList>
            <consortium name="The Broad Institute Genomics Platform"/>
            <consortium name="The Broad Institute Genome Sequencing Center for Infectious Disease"/>
            <person name="Wu L."/>
            <person name="Ma J."/>
        </authorList>
    </citation>
    <scope>NUCLEOTIDE SEQUENCE [LARGE SCALE GENOMIC DNA]</scope>
    <source>
        <strain evidence="2">JCM 6833</strain>
    </source>
</reference>
<keyword evidence="2" id="KW-1185">Reference proteome</keyword>
<evidence type="ECO:0000313" key="1">
    <source>
        <dbReference type="EMBL" id="GAA2634123.1"/>
    </source>
</evidence>